<accession>A0A067T1W4</accession>
<protein>
    <recommendedName>
        <fullName evidence="4">F-box domain-containing protein</fullName>
    </recommendedName>
</protein>
<evidence type="ECO:0008006" key="4">
    <source>
        <dbReference type="Google" id="ProtNLM"/>
    </source>
</evidence>
<reference evidence="3" key="1">
    <citation type="journal article" date="2014" name="Proc. Natl. Acad. Sci. U.S.A.">
        <title>Extensive sampling of basidiomycete genomes demonstrates inadequacy of the white-rot/brown-rot paradigm for wood decay fungi.</title>
        <authorList>
            <person name="Riley R."/>
            <person name="Salamov A.A."/>
            <person name="Brown D.W."/>
            <person name="Nagy L.G."/>
            <person name="Floudas D."/>
            <person name="Held B.W."/>
            <person name="Levasseur A."/>
            <person name="Lombard V."/>
            <person name="Morin E."/>
            <person name="Otillar R."/>
            <person name="Lindquist E.A."/>
            <person name="Sun H."/>
            <person name="LaButti K.M."/>
            <person name="Schmutz J."/>
            <person name="Jabbour D."/>
            <person name="Luo H."/>
            <person name="Baker S.E."/>
            <person name="Pisabarro A.G."/>
            <person name="Walton J.D."/>
            <person name="Blanchette R.A."/>
            <person name="Henrissat B."/>
            <person name="Martin F."/>
            <person name="Cullen D."/>
            <person name="Hibbett D.S."/>
            <person name="Grigoriev I.V."/>
        </authorList>
    </citation>
    <scope>NUCLEOTIDE SEQUENCE [LARGE SCALE GENOMIC DNA]</scope>
    <source>
        <strain evidence="3">CBS 339.88</strain>
    </source>
</reference>
<sequence length="464" mass="51346">MTDGLYQTLHHFAETTNDIVCASPAELFLKKFCEKDRSPSLAMSQSLIGIGGCLQEPALRPRLPVEILDIVFSFLSLNSLKPLLVANSFISTLSTRHIYHTVEVDRPASIVKFLCTVLGNPKLPKLIRSLKLCIGQSLPISNFYTLLHRVLRLTTRLSALTIELPKSHSPLWIFDGCTFRLKQFSSTIICRRPLAAFLETQSHITDLTLRGYQSDSIFMPFIDPLPPSMLVPSSDMFILAPEALPVLKSFNAVHADACIVQAVVQDRPVEIVSIPLFPEMSIAALDAILMSSAPLKRLSIISFDPAPPALLFEALAKRFDQLEALHLVMLMAEYSDEILAQSGVLLSNFKFLKYITFMAATPPVTPFAQTHPSLATPTAIDSDAEEEETNEANVAKAWHRACPSLRTIILPKGKVWFQSSPEGEQTPGTSTVTQRDTNAASMVNNTQEDRGGEPHGQEERWSHL</sequence>
<keyword evidence="3" id="KW-1185">Reference proteome</keyword>
<dbReference type="Proteomes" id="UP000027222">
    <property type="component" value="Unassembled WGS sequence"/>
</dbReference>
<dbReference type="EMBL" id="KL142387">
    <property type="protein sequence ID" value="KDR72978.1"/>
    <property type="molecule type" value="Genomic_DNA"/>
</dbReference>
<name>A0A067T1W4_GALM3</name>
<dbReference type="HOGENOM" id="CLU_036643_1_0_1"/>
<evidence type="ECO:0000313" key="3">
    <source>
        <dbReference type="Proteomes" id="UP000027222"/>
    </source>
</evidence>
<evidence type="ECO:0000313" key="2">
    <source>
        <dbReference type="EMBL" id="KDR72978.1"/>
    </source>
</evidence>
<feature type="region of interest" description="Disordered" evidence="1">
    <location>
        <begin position="418"/>
        <end position="464"/>
    </location>
</feature>
<dbReference type="AlphaFoldDB" id="A0A067T1W4"/>
<feature type="compositionally biased region" description="Basic and acidic residues" evidence="1">
    <location>
        <begin position="447"/>
        <end position="464"/>
    </location>
</feature>
<evidence type="ECO:0000256" key="1">
    <source>
        <dbReference type="SAM" id="MobiDB-lite"/>
    </source>
</evidence>
<gene>
    <name evidence="2" type="ORF">GALMADRAFT_252348</name>
</gene>
<organism evidence="2 3">
    <name type="scientific">Galerina marginata (strain CBS 339.88)</name>
    <dbReference type="NCBI Taxonomy" id="685588"/>
    <lineage>
        <taxon>Eukaryota</taxon>
        <taxon>Fungi</taxon>
        <taxon>Dikarya</taxon>
        <taxon>Basidiomycota</taxon>
        <taxon>Agaricomycotina</taxon>
        <taxon>Agaricomycetes</taxon>
        <taxon>Agaricomycetidae</taxon>
        <taxon>Agaricales</taxon>
        <taxon>Agaricineae</taxon>
        <taxon>Strophariaceae</taxon>
        <taxon>Galerina</taxon>
    </lineage>
</organism>
<dbReference type="OrthoDB" id="3178870at2759"/>
<feature type="compositionally biased region" description="Polar residues" evidence="1">
    <location>
        <begin position="418"/>
        <end position="446"/>
    </location>
</feature>
<proteinExistence type="predicted"/>